<dbReference type="Proteomes" id="UP000800096">
    <property type="component" value="Unassembled WGS sequence"/>
</dbReference>
<dbReference type="SUPFAM" id="SSF50475">
    <property type="entry name" value="FMN-binding split barrel"/>
    <property type="match status" value="1"/>
</dbReference>
<dbReference type="PANTHER" id="PTHR37783:SF1">
    <property type="entry name" value="MEMBRANE PROTEIN, PUTATIVE (AFU_ORTHOLOGUE AFUA_1G04315)-RELATED"/>
    <property type="match status" value="1"/>
</dbReference>
<feature type="transmembrane region" description="Helical" evidence="1">
    <location>
        <begin position="118"/>
        <end position="137"/>
    </location>
</feature>
<dbReference type="Gene3D" id="3.20.180.10">
    <property type="entry name" value="PNP-oxidase-like"/>
    <property type="match status" value="1"/>
</dbReference>
<dbReference type="PANTHER" id="PTHR37783">
    <property type="entry name" value="MEMBRANE PROTEIN, PUTATIVE (AFU_ORTHOLOGUE AFUA_1G04315)-RELATED"/>
    <property type="match status" value="1"/>
</dbReference>
<feature type="domain" description="DUF2470" evidence="2">
    <location>
        <begin position="18"/>
        <end position="90"/>
    </location>
</feature>
<dbReference type="AlphaFoldDB" id="A0A6A5QN23"/>
<keyword evidence="1" id="KW-0812">Transmembrane</keyword>
<reference evidence="3" key="1">
    <citation type="journal article" date="2020" name="Stud. Mycol.">
        <title>101 Dothideomycetes genomes: a test case for predicting lifestyles and emergence of pathogens.</title>
        <authorList>
            <person name="Haridas S."/>
            <person name="Albert R."/>
            <person name="Binder M."/>
            <person name="Bloem J."/>
            <person name="Labutti K."/>
            <person name="Salamov A."/>
            <person name="Andreopoulos B."/>
            <person name="Baker S."/>
            <person name="Barry K."/>
            <person name="Bills G."/>
            <person name="Bluhm B."/>
            <person name="Cannon C."/>
            <person name="Castanera R."/>
            <person name="Culley D."/>
            <person name="Daum C."/>
            <person name="Ezra D."/>
            <person name="Gonzalez J."/>
            <person name="Henrissat B."/>
            <person name="Kuo A."/>
            <person name="Liang C."/>
            <person name="Lipzen A."/>
            <person name="Lutzoni F."/>
            <person name="Magnuson J."/>
            <person name="Mondo S."/>
            <person name="Nolan M."/>
            <person name="Ohm R."/>
            <person name="Pangilinan J."/>
            <person name="Park H.-J."/>
            <person name="Ramirez L."/>
            <person name="Alfaro M."/>
            <person name="Sun H."/>
            <person name="Tritt A."/>
            <person name="Yoshinaga Y."/>
            <person name="Zwiers L.-H."/>
            <person name="Turgeon B."/>
            <person name="Goodwin S."/>
            <person name="Spatafora J."/>
            <person name="Crous P."/>
            <person name="Grigoriev I."/>
        </authorList>
    </citation>
    <scope>NUCLEOTIDE SEQUENCE</scope>
    <source>
        <strain evidence="3">HMLAC05119</strain>
    </source>
</reference>
<organism evidence="3 4">
    <name type="scientific">Ampelomyces quisqualis</name>
    <name type="common">Powdery mildew agent</name>
    <dbReference type="NCBI Taxonomy" id="50730"/>
    <lineage>
        <taxon>Eukaryota</taxon>
        <taxon>Fungi</taxon>
        <taxon>Dikarya</taxon>
        <taxon>Ascomycota</taxon>
        <taxon>Pezizomycotina</taxon>
        <taxon>Dothideomycetes</taxon>
        <taxon>Pleosporomycetidae</taxon>
        <taxon>Pleosporales</taxon>
        <taxon>Pleosporineae</taxon>
        <taxon>Phaeosphaeriaceae</taxon>
        <taxon>Ampelomyces</taxon>
    </lineage>
</organism>
<proteinExistence type="predicted"/>
<dbReference type="InterPro" id="IPR019595">
    <property type="entry name" value="DUF2470"/>
</dbReference>
<evidence type="ECO:0000313" key="4">
    <source>
        <dbReference type="Proteomes" id="UP000800096"/>
    </source>
</evidence>
<evidence type="ECO:0000256" key="1">
    <source>
        <dbReference type="SAM" id="Phobius"/>
    </source>
</evidence>
<sequence>MGRENMPTPEAQEDAARQRIIKHMNADHQDSIRRYLEAYSGKSLLQTRSAQMIDISLEEMKFTCNDEQHTIAFDPPLKSFRDARERVVQLDKDALQILGRSDLTVDKYIPPTAQVGHLFNFSACLLSYVFLPFPSIWQPGSLLYYTLLYHVPWFANFVAQIGWWVVVAFMIPIHFIEAGIMARRLWIKHGLTPLDGSYWAWTTSTFVEGITAKWRLDALLERKRKEKDAKKH</sequence>
<name>A0A6A5QN23_AMPQU</name>
<keyword evidence="1" id="KW-0472">Membrane</keyword>
<feature type="transmembrane region" description="Helical" evidence="1">
    <location>
        <begin position="157"/>
        <end position="176"/>
    </location>
</feature>
<dbReference type="OrthoDB" id="5553410at2759"/>
<accession>A0A6A5QN23</accession>
<evidence type="ECO:0000313" key="3">
    <source>
        <dbReference type="EMBL" id="KAF1917045.1"/>
    </source>
</evidence>
<evidence type="ECO:0000259" key="2">
    <source>
        <dbReference type="Pfam" id="PF10615"/>
    </source>
</evidence>
<keyword evidence="1" id="KW-1133">Transmembrane helix</keyword>
<protein>
    <recommendedName>
        <fullName evidence="2">DUF2470 domain-containing protein</fullName>
    </recommendedName>
</protein>
<keyword evidence="4" id="KW-1185">Reference proteome</keyword>
<gene>
    <name evidence="3" type="ORF">BDU57DRAFT_253215</name>
</gene>
<dbReference type="EMBL" id="ML979135">
    <property type="protein sequence ID" value="KAF1917045.1"/>
    <property type="molecule type" value="Genomic_DNA"/>
</dbReference>
<dbReference type="Pfam" id="PF10615">
    <property type="entry name" value="DUF2470"/>
    <property type="match status" value="1"/>
</dbReference>
<dbReference type="InterPro" id="IPR037119">
    <property type="entry name" value="Haem_oxidase_HugZ-like_sf"/>
</dbReference>